<organism evidence="1 2">
    <name type="scientific">Caerostris extrusa</name>
    <name type="common">Bark spider</name>
    <name type="synonym">Caerostris bankana</name>
    <dbReference type="NCBI Taxonomy" id="172846"/>
    <lineage>
        <taxon>Eukaryota</taxon>
        <taxon>Metazoa</taxon>
        <taxon>Ecdysozoa</taxon>
        <taxon>Arthropoda</taxon>
        <taxon>Chelicerata</taxon>
        <taxon>Arachnida</taxon>
        <taxon>Araneae</taxon>
        <taxon>Araneomorphae</taxon>
        <taxon>Entelegynae</taxon>
        <taxon>Araneoidea</taxon>
        <taxon>Araneidae</taxon>
        <taxon>Caerostris</taxon>
    </lineage>
</organism>
<gene>
    <name evidence="1" type="ORF">CEXT_730971</name>
</gene>
<protein>
    <submittedName>
        <fullName evidence="1">Uncharacterized protein</fullName>
    </submittedName>
</protein>
<proteinExistence type="predicted"/>
<name>A0AAV4MQT6_CAEEX</name>
<reference evidence="1 2" key="1">
    <citation type="submission" date="2021-06" db="EMBL/GenBank/DDBJ databases">
        <title>Caerostris extrusa draft genome.</title>
        <authorList>
            <person name="Kono N."/>
            <person name="Arakawa K."/>
        </authorList>
    </citation>
    <scope>NUCLEOTIDE SEQUENCE [LARGE SCALE GENOMIC DNA]</scope>
</reference>
<keyword evidence="2" id="KW-1185">Reference proteome</keyword>
<dbReference type="AlphaFoldDB" id="A0AAV4MQT6"/>
<dbReference type="EMBL" id="BPLR01019993">
    <property type="protein sequence ID" value="GIX73826.1"/>
    <property type="molecule type" value="Genomic_DNA"/>
</dbReference>
<comment type="caution">
    <text evidence="1">The sequence shown here is derived from an EMBL/GenBank/DDBJ whole genome shotgun (WGS) entry which is preliminary data.</text>
</comment>
<accession>A0AAV4MQT6</accession>
<sequence>MIPSKNYLIPVLSQNDRKRIFFETVSSKTNFWEPCIFLQTPSLLSLHRKGITNSVNMTSGREREGKISSQVFSDKIFDSFYYASSLSAVVIGSPGSSLLAGTTGEMPIQVTRGINKNRRMNSEEVLFFLD</sequence>
<evidence type="ECO:0000313" key="1">
    <source>
        <dbReference type="EMBL" id="GIX73826.1"/>
    </source>
</evidence>
<evidence type="ECO:0000313" key="2">
    <source>
        <dbReference type="Proteomes" id="UP001054945"/>
    </source>
</evidence>
<dbReference type="Proteomes" id="UP001054945">
    <property type="component" value="Unassembled WGS sequence"/>
</dbReference>